<gene>
    <name evidence="5" type="primary">otsB</name>
    <name evidence="5" type="ORF">E2493_13120</name>
</gene>
<comment type="pathway">
    <text evidence="1 4">Glycan biosynthesis; trehalose biosynthesis.</text>
</comment>
<comment type="cofactor">
    <cofactor evidence="4">
        <name>Mg(2+)</name>
        <dbReference type="ChEBI" id="CHEBI:18420"/>
    </cofactor>
</comment>
<dbReference type="EMBL" id="SPDV01000025">
    <property type="protein sequence ID" value="TFI57764.1"/>
    <property type="molecule type" value="Genomic_DNA"/>
</dbReference>
<dbReference type="GO" id="GO:0046872">
    <property type="term" value="F:metal ion binding"/>
    <property type="evidence" value="ECO:0007669"/>
    <property type="project" value="UniProtKB-KW"/>
</dbReference>
<sequence length="249" mass="25762">MADILRPPPSDLLDGAALFLDFDGTLVELAEAPDAIRVPGHLRPLLTRLSDRLGGCVAIVSGRAIADLDRHLGPVTLAMSGSHGLELRFADGRLAPLAASGALNAARGEIRRFAEETPGLLVEEKPASIALHFRGAPDRAPQARALFEALARRTGLSVQPGKMVLELRPAGANKGDALATLMGEPAFAGKRPVFVGDDLTDEHAFAAAAELGGAGILVGPARATAARWRLDDVAAVAAWLSNASGGLIA</sequence>
<organism evidence="5 6">
    <name type="scientific">Sphingomonas parva</name>
    <dbReference type="NCBI Taxonomy" id="2555898"/>
    <lineage>
        <taxon>Bacteria</taxon>
        <taxon>Pseudomonadati</taxon>
        <taxon>Pseudomonadota</taxon>
        <taxon>Alphaproteobacteria</taxon>
        <taxon>Sphingomonadales</taxon>
        <taxon>Sphingomonadaceae</taxon>
        <taxon>Sphingomonas</taxon>
    </lineage>
</organism>
<keyword evidence="3 4" id="KW-0378">Hydrolase</keyword>
<dbReference type="AlphaFoldDB" id="A0A4Y8ZP65"/>
<name>A0A4Y8ZP65_9SPHN</name>
<dbReference type="NCBIfam" id="TIGR00685">
    <property type="entry name" value="T6PP"/>
    <property type="match status" value="1"/>
</dbReference>
<dbReference type="OrthoDB" id="9814913at2"/>
<comment type="similarity">
    <text evidence="2 4">Belongs to the trehalose phosphatase family.</text>
</comment>
<dbReference type="PANTHER" id="PTHR43768:SF3">
    <property type="entry name" value="TREHALOSE 6-PHOSPHATE PHOSPHATASE"/>
    <property type="match status" value="1"/>
</dbReference>
<dbReference type="InterPro" id="IPR003337">
    <property type="entry name" value="Trehalose_PPase"/>
</dbReference>
<dbReference type="Gene3D" id="3.30.70.1020">
    <property type="entry name" value="Trehalose-6-phosphate phosphatase related protein, domain 2"/>
    <property type="match status" value="1"/>
</dbReference>
<dbReference type="SUPFAM" id="SSF56784">
    <property type="entry name" value="HAD-like"/>
    <property type="match status" value="1"/>
</dbReference>
<accession>A0A4Y8ZP65</accession>
<dbReference type="CDD" id="cd01627">
    <property type="entry name" value="HAD_TPP"/>
    <property type="match status" value="1"/>
</dbReference>
<dbReference type="InterPro" id="IPR023214">
    <property type="entry name" value="HAD_sf"/>
</dbReference>
<keyword evidence="4" id="KW-0460">Magnesium</keyword>
<keyword evidence="6" id="KW-1185">Reference proteome</keyword>
<dbReference type="InterPro" id="IPR006379">
    <property type="entry name" value="HAD-SF_hydro_IIB"/>
</dbReference>
<evidence type="ECO:0000256" key="3">
    <source>
        <dbReference type="ARBA" id="ARBA00022801"/>
    </source>
</evidence>
<dbReference type="GO" id="GO:0004805">
    <property type="term" value="F:trehalose-phosphatase activity"/>
    <property type="evidence" value="ECO:0007669"/>
    <property type="project" value="UniProtKB-EC"/>
</dbReference>
<evidence type="ECO:0000313" key="6">
    <source>
        <dbReference type="Proteomes" id="UP000298213"/>
    </source>
</evidence>
<dbReference type="Gene3D" id="3.40.50.1000">
    <property type="entry name" value="HAD superfamily/HAD-like"/>
    <property type="match status" value="1"/>
</dbReference>
<evidence type="ECO:0000313" key="5">
    <source>
        <dbReference type="EMBL" id="TFI57764.1"/>
    </source>
</evidence>
<dbReference type="RefSeq" id="WP_135087503.1">
    <property type="nucleotide sequence ID" value="NZ_SPDV01000025.1"/>
</dbReference>
<dbReference type="InterPro" id="IPR044651">
    <property type="entry name" value="OTSB-like"/>
</dbReference>
<dbReference type="NCBIfam" id="TIGR01484">
    <property type="entry name" value="HAD-SF-IIB"/>
    <property type="match status" value="1"/>
</dbReference>
<dbReference type="UniPathway" id="UPA00299"/>
<dbReference type="EC" id="3.1.3.12" evidence="4"/>
<dbReference type="GO" id="GO:0005992">
    <property type="term" value="P:trehalose biosynthetic process"/>
    <property type="evidence" value="ECO:0007669"/>
    <property type="project" value="UniProtKB-UniPathway"/>
</dbReference>
<keyword evidence="4" id="KW-0479">Metal-binding</keyword>
<dbReference type="Proteomes" id="UP000298213">
    <property type="component" value="Unassembled WGS sequence"/>
</dbReference>
<protein>
    <recommendedName>
        <fullName evidence="4">Trehalose 6-phosphate phosphatase</fullName>
        <ecNumber evidence="4">3.1.3.12</ecNumber>
    </recommendedName>
</protein>
<evidence type="ECO:0000256" key="4">
    <source>
        <dbReference type="RuleBase" id="RU361117"/>
    </source>
</evidence>
<proteinExistence type="inferred from homology"/>
<evidence type="ECO:0000256" key="2">
    <source>
        <dbReference type="ARBA" id="ARBA00008770"/>
    </source>
</evidence>
<dbReference type="Pfam" id="PF02358">
    <property type="entry name" value="Trehalose_PPase"/>
    <property type="match status" value="1"/>
</dbReference>
<reference evidence="5 6" key="1">
    <citation type="submission" date="2019-03" db="EMBL/GenBank/DDBJ databases">
        <title>Genome sequence of Sphingomonas sp. 17J27-24.</title>
        <authorList>
            <person name="Kim M."/>
            <person name="Maeng S."/>
            <person name="Sathiyaraj S."/>
        </authorList>
    </citation>
    <scope>NUCLEOTIDE SEQUENCE [LARGE SCALE GENOMIC DNA]</scope>
    <source>
        <strain evidence="5 6">17J27-24</strain>
    </source>
</reference>
<comment type="function">
    <text evidence="4">Removes the phosphate from trehalose 6-phosphate to produce free trehalose.</text>
</comment>
<dbReference type="InterPro" id="IPR036412">
    <property type="entry name" value="HAD-like_sf"/>
</dbReference>
<dbReference type="PANTHER" id="PTHR43768">
    <property type="entry name" value="TREHALOSE 6-PHOSPHATE PHOSPHATASE"/>
    <property type="match status" value="1"/>
</dbReference>
<comment type="caution">
    <text evidence="5">The sequence shown here is derived from an EMBL/GenBank/DDBJ whole genome shotgun (WGS) entry which is preliminary data.</text>
</comment>
<evidence type="ECO:0000256" key="1">
    <source>
        <dbReference type="ARBA" id="ARBA00005199"/>
    </source>
</evidence>
<comment type="catalytic activity">
    <reaction evidence="4">
        <text>alpha,alpha-trehalose 6-phosphate + H2O = alpha,alpha-trehalose + phosphate</text>
        <dbReference type="Rhea" id="RHEA:23420"/>
        <dbReference type="ChEBI" id="CHEBI:15377"/>
        <dbReference type="ChEBI" id="CHEBI:16551"/>
        <dbReference type="ChEBI" id="CHEBI:43474"/>
        <dbReference type="ChEBI" id="CHEBI:58429"/>
        <dbReference type="EC" id="3.1.3.12"/>
    </reaction>
</comment>